<sequence length="295" mass="33513">MIALEEWRKAARFNPWAGHRIACWTPDNPDPQKPWLLLIHGYPTSSWDWSALWLDLEPHFNLAALDMLGFGLSDKPANVNYSILDQADIQEALLERMGAGEAHLFVHDYGDTVGQELLARHNERSLSFALKSMVFLNGGLFPEQHRARPIQKLGLSPLGPLLGMMMTKEKFRATFDKIFGPDTKASDEEIDGHWALINENKGRKILHKLLHYIPERHALRARWVGALQDASVPLRLIDGGMDPVSGKHLYDYYLEQVPNADAVLLEDIGHYPHTEAPDRVLEAFFDFHKKLGTIK</sequence>
<dbReference type="PANTHER" id="PTHR43798:SF33">
    <property type="entry name" value="HYDROLASE, PUTATIVE (AFU_ORTHOLOGUE AFUA_2G14860)-RELATED"/>
    <property type="match status" value="1"/>
</dbReference>
<dbReference type="OrthoDB" id="9804723at2"/>
<dbReference type="Pfam" id="PF00561">
    <property type="entry name" value="Abhydrolase_1"/>
    <property type="match status" value="1"/>
</dbReference>
<dbReference type="GO" id="GO:0016020">
    <property type="term" value="C:membrane"/>
    <property type="evidence" value="ECO:0007669"/>
    <property type="project" value="TreeGrafter"/>
</dbReference>
<evidence type="ECO:0000313" key="2">
    <source>
        <dbReference type="EMBL" id="PQA87076.1"/>
    </source>
</evidence>
<dbReference type="GO" id="GO:0046464">
    <property type="term" value="P:acylglycerol catabolic process"/>
    <property type="evidence" value="ECO:0007669"/>
    <property type="project" value="TreeGrafter"/>
</dbReference>
<keyword evidence="3" id="KW-1185">Reference proteome</keyword>
<accession>A0A2S7K3L4</accession>
<protein>
    <submittedName>
        <fullName evidence="2">Alpha/beta hydrolase</fullName>
    </submittedName>
</protein>
<dbReference type="GO" id="GO:0047372">
    <property type="term" value="F:monoacylglycerol lipase activity"/>
    <property type="evidence" value="ECO:0007669"/>
    <property type="project" value="TreeGrafter"/>
</dbReference>
<proteinExistence type="predicted"/>
<dbReference type="RefSeq" id="WP_104830634.1">
    <property type="nucleotide sequence ID" value="NZ_PJCH01000010.1"/>
</dbReference>
<dbReference type="PANTHER" id="PTHR43798">
    <property type="entry name" value="MONOACYLGLYCEROL LIPASE"/>
    <property type="match status" value="1"/>
</dbReference>
<name>A0A2S7K3L4_9PROT</name>
<reference evidence="2 3" key="1">
    <citation type="submission" date="2017-12" db="EMBL/GenBank/DDBJ databases">
        <authorList>
            <person name="Hurst M.R.H."/>
        </authorList>
    </citation>
    <scope>NUCLEOTIDE SEQUENCE [LARGE SCALE GENOMIC DNA]</scope>
    <source>
        <strain evidence="2 3">SY-3-19</strain>
    </source>
</reference>
<feature type="domain" description="AB hydrolase-1" evidence="1">
    <location>
        <begin position="34"/>
        <end position="276"/>
    </location>
</feature>
<dbReference type="AlphaFoldDB" id="A0A2S7K3L4"/>
<evidence type="ECO:0000313" key="3">
    <source>
        <dbReference type="Proteomes" id="UP000239504"/>
    </source>
</evidence>
<comment type="caution">
    <text evidence="2">The sequence shown here is derived from an EMBL/GenBank/DDBJ whole genome shotgun (WGS) entry which is preliminary data.</text>
</comment>
<gene>
    <name evidence="2" type="ORF">CW354_13585</name>
</gene>
<dbReference type="Gene3D" id="3.40.50.1820">
    <property type="entry name" value="alpha/beta hydrolase"/>
    <property type="match status" value="1"/>
</dbReference>
<evidence type="ECO:0000259" key="1">
    <source>
        <dbReference type="Pfam" id="PF00561"/>
    </source>
</evidence>
<dbReference type="InterPro" id="IPR050266">
    <property type="entry name" value="AB_hydrolase_sf"/>
</dbReference>
<dbReference type="EMBL" id="PJCH01000010">
    <property type="protein sequence ID" value="PQA87076.1"/>
    <property type="molecule type" value="Genomic_DNA"/>
</dbReference>
<organism evidence="2 3">
    <name type="scientific">Hyphococcus luteus</name>
    <dbReference type="NCBI Taxonomy" id="2058213"/>
    <lineage>
        <taxon>Bacteria</taxon>
        <taxon>Pseudomonadati</taxon>
        <taxon>Pseudomonadota</taxon>
        <taxon>Alphaproteobacteria</taxon>
        <taxon>Parvularculales</taxon>
        <taxon>Parvularculaceae</taxon>
        <taxon>Hyphococcus</taxon>
    </lineage>
</organism>
<dbReference type="InterPro" id="IPR029058">
    <property type="entry name" value="AB_hydrolase_fold"/>
</dbReference>
<dbReference type="InterPro" id="IPR000073">
    <property type="entry name" value="AB_hydrolase_1"/>
</dbReference>
<dbReference type="Proteomes" id="UP000239504">
    <property type="component" value="Unassembled WGS sequence"/>
</dbReference>
<dbReference type="SUPFAM" id="SSF53474">
    <property type="entry name" value="alpha/beta-Hydrolases"/>
    <property type="match status" value="1"/>
</dbReference>
<keyword evidence="2" id="KW-0378">Hydrolase</keyword>